<reference evidence="1 2" key="1">
    <citation type="submission" date="2009-04" db="EMBL/GenBank/DDBJ databases">
        <authorList>
            <person name="Sebastian Y."/>
            <person name="Madupu R."/>
            <person name="Durkin A.S."/>
            <person name="Torralba M."/>
            <person name="Methe B."/>
            <person name="Sutton G.G."/>
            <person name="Strausberg R.L."/>
            <person name="Nelson K.E."/>
        </authorList>
    </citation>
    <scope>NUCLEOTIDE SEQUENCE [LARGE SCALE GENOMIC DNA]</scope>
    <source>
        <strain evidence="2">ATCC 35406 / BCRC 14492 / JCM 8526 / NCTC 13058 / HG 370</strain>
    </source>
</reference>
<dbReference type="EMBL" id="ACNN01000026">
    <property type="protein sequence ID" value="EEN82485.1"/>
    <property type="molecule type" value="Genomic_DNA"/>
</dbReference>
<dbReference type="STRING" id="553175.POREN0001_1766"/>
<comment type="caution">
    <text evidence="1">The sequence shown here is derived from an EMBL/GenBank/DDBJ whole genome shotgun (WGS) entry which is preliminary data.</text>
</comment>
<evidence type="ECO:0000313" key="1">
    <source>
        <dbReference type="EMBL" id="EEN82485.1"/>
    </source>
</evidence>
<dbReference type="Proteomes" id="UP000004295">
    <property type="component" value="Unassembled WGS sequence"/>
</dbReference>
<evidence type="ECO:0000313" key="2">
    <source>
        <dbReference type="Proteomes" id="UP000004295"/>
    </source>
</evidence>
<protein>
    <submittedName>
        <fullName evidence="1">Uncharacterized protein</fullName>
    </submittedName>
</protein>
<sequence>MGVRCFPFCLPSLLVPQEPVAIPFNLLNKEQENQVIGRVEQSLISLSLLREILP</sequence>
<gene>
    <name evidence="1" type="ORF">POREN0001_1766</name>
</gene>
<proteinExistence type="predicted"/>
<keyword evidence="2" id="KW-1185">Reference proteome</keyword>
<dbReference type="AlphaFoldDB" id="C3JBN1"/>
<name>C3JBN1_POREA</name>
<accession>C3JBN1</accession>
<organism evidence="1 2">
    <name type="scientific">Porphyromonas endodontalis (strain ATCC 35406 / DSM 24491 / JCM 8526 / CCUG 16442 / BCRC 14492 / NCTC 13058 / HG 370)</name>
    <name type="common">Bacteroides endodontalis</name>
    <dbReference type="NCBI Taxonomy" id="553175"/>
    <lineage>
        <taxon>Bacteria</taxon>
        <taxon>Pseudomonadati</taxon>
        <taxon>Bacteroidota</taxon>
        <taxon>Bacteroidia</taxon>
        <taxon>Bacteroidales</taxon>
        <taxon>Porphyromonadaceae</taxon>
        <taxon>Porphyromonas</taxon>
    </lineage>
</organism>